<name>A0A5C5Y9H1_9PLAN</name>
<dbReference type="OrthoDB" id="9803237at2"/>
<dbReference type="GO" id="GO:0003887">
    <property type="term" value="F:DNA-directed DNA polymerase activity"/>
    <property type="evidence" value="ECO:0007669"/>
    <property type="project" value="UniProtKB-UniRule"/>
</dbReference>
<feature type="domain" description="Polymerase/histidinol phosphatase N-terminal" evidence="14">
    <location>
        <begin position="4"/>
        <end position="71"/>
    </location>
</feature>
<evidence type="ECO:0000256" key="12">
    <source>
        <dbReference type="ARBA" id="ARBA00049244"/>
    </source>
</evidence>
<evidence type="ECO:0000256" key="3">
    <source>
        <dbReference type="ARBA" id="ARBA00012417"/>
    </source>
</evidence>
<dbReference type="GO" id="GO:0003676">
    <property type="term" value="F:nucleic acid binding"/>
    <property type="evidence" value="ECO:0007669"/>
    <property type="project" value="InterPro"/>
</dbReference>
<evidence type="ECO:0000256" key="9">
    <source>
        <dbReference type="ARBA" id="ARBA00022763"/>
    </source>
</evidence>
<dbReference type="InterPro" id="IPR016195">
    <property type="entry name" value="Pol/histidinol_Pase-like"/>
</dbReference>
<evidence type="ECO:0000256" key="10">
    <source>
        <dbReference type="ARBA" id="ARBA00022932"/>
    </source>
</evidence>
<dbReference type="PANTHER" id="PTHR32294">
    <property type="entry name" value="DNA POLYMERASE III SUBUNIT ALPHA"/>
    <property type="match status" value="1"/>
</dbReference>
<keyword evidence="5 13" id="KW-0963">Cytoplasm</keyword>
<dbReference type="Gene3D" id="3.20.20.140">
    <property type="entry name" value="Metal-dependent hydrolases"/>
    <property type="match status" value="1"/>
</dbReference>
<protein>
    <recommendedName>
        <fullName evidence="4 13">Error-prone DNA polymerase</fullName>
        <ecNumber evidence="3 13">2.7.7.7</ecNumber>
    </recommendedName>
</protein>
<dbReference type="InterPro" id="IPR029460">
    <property type="entry name" value="DNAPol_HHH"/>
</dbReference>
<comment type="function">
    <text evidence="13">DNA polymerase involved in damage-induced mutagenesis and translesion synthesis (TLS). It is not the major replicative DNA polymerase.</text>
</comment>
<evidence type="ECO:0000256" key="8">
    <source>
        <dbReference type="ARBA" id="ARBA00022705"/>
    </source>
</evidence>
<proteinExistence type="inferred from homology"/>
<keyword evidence="16" id="KW-1185">Reference proteome</keyword>
<dbReference type="NCBIfam" id="TIGR00594">
    <property type="entry name" value="polc"/>
    <property type="match status" value="1"/>
</dbReference>
<keyword evidence="9 13" id="KW-0227">DNA damage</keyword>
<dbReference type="Proteomes" id="UP000317238">
    <property type="component" value="Unassembled WGS sequence"/>
</dbReference>
<dbReference type="RefSeq" id="WP_146440278.1">
    <property type="nucleotide sequence ID" value="NZ_SJPL01000001.1"/>
</dbReference>
<keyword evidence="7 13" id="KW-0548">Nucleotidyltransferase</keyword>
<dbReference type="InterPro" id="IPR023073">
    <property type="entry name" value="DnaE2"/>
</dbReference>
<comment type="catalytic activity">
    <reaction evidence="12 13">
        <text>DNA(n) + a 2'-deoxyribonucleoside 5'-triphosphate = DNA(n+1) + diphosphate</text>
        <dbReference type="Rhea" id="RHEA:22508"/>
        <dbReference type="Rhea" id="RHEA-COMP:17339"/>
        <dbReference type="Rhea" id="RHEA-COMP:17340"/>
        <dbReference type="ChEBI" id="CHEBI:33019"/>
        <dbReference type="ChEBI" id="CHEBI:61560"/>
        <dbReference type="ChEBI" id="CHEBI:173112"/>
        <dbReference type="EC" id="2.7.7.7"/>
    </reaction>
</comment>
<evidence type="ECO:0000256" key="4">
    <source>
        <dbReference type="ARBA" id="ARBA00017273"/>
    </source>
</evidence>
<dbReference type="NCBIfam" id="NF004225">
    <property type="entry name" value="PRK05672.1"/>
    <property type="match status" value="1"/>
</dbReference>
<evidence type="ECO:0000259" key="14">
    <source>
        <dbReference type="SMART" id="SM00481"/>
    </source>
</evidence>
<accession>A0A5C5Y9H1</accession>
<dbReference type="PANTHER" id="PTHR32294:SF4">
    <property type="entry name" value="ERROR-PRONE DNA POLYMERASE"/>
    <property type="match status" value="1"/>
</dbReference>
<dbReference type="InterPro" id="IPR003141">
    <property type="entry name" value="Pol/His_phosphatase_N"/>
</dbReference>
<evidence type="ECO:0000256" key="7">
    <source>
        <dbReference type="ARBA" id="ARBA00022695"/>
    </source>
</evidence>
<dbReference type="HAMAP" id="MF_01902">
    <property type="entry name" value="DNApol_error_prone"/>
    <property type="match status" value="1"/>
</dbReference>
<dbReference type="Pfam" id="PF02811">
    <property type="entry name" value="PHP"/>
    <property type="match status" value="1"/>
</dbReference>
<dbReference type="Pfam" id="PF14579">
    <property type="entry name" value="HHH_6"/>
    <property type="match status" value="1"/>
</dbReference>
<gene>
    <name evidence="13 15" type="primary">dnaE2</name>
    <name evidence="15" type="ORF">Pan14r_46470</name>
</gene>
<dbReference type="CDD" id="cd07434">
    <property type="entry name" value="PHP_PolIIIA_DnaE2"/>
    <property type="match status" value="1"/>
</dbReference>
<dbReference type="GO" id="GO:0006281">
    <property type="term" value="P:DNA repair"/>
    <property type="evidence" value="ECO:0007669"/>
    <property type="project" value="UniProtKB-UniRule"/>
</dbReference>
<dbReference type="InterPro" id="IPR011708">
    <property type="entry name" value="DNA_pol3_alpha_NTPase_dom"/>
</dbReference>
<reference evidence="15 16" key="1">
    <citation type="submission" date="2019-02" db="EMBL/GenBank/DDBJ databases">
        <title>Deep-cultivation of Planctomycetes and their phenomic and genomic characterization uncovers novel biology.</title>
        <authorList>
            <person name="Wiegand S."/>
            <person name="Jogler M."/>
            <person name="Boedeker C."/>
            <person name="Pinto D."/>
            <person name="Vollmers J."/>
            <person name="Rivas-Marin E."/>
            <person name="Kohn T."/>
            <person name="Peeters S.H."/>
            <person name="Heuer A."/>
            <person name="Rast P."/>
            <person name="Oberbeckmann S."/>
            <person name="Bunk B."/>
            <person name="Jeske O."/>
            <person name="Meyerdierks A."/>
            <person name="Storesund J.E."/>
            <person name="Kallscheuer N."/>
            <person name="Luecker S."/>
            <person name="Lage O.M."/>
            <person name="Pohl T."/>
            <person name="Merkel B.J."/>
            <person name="Hornburger P."/>
            <person name="Mueller R.-W."/>
            <person name="Bruemmer F."/>
            <person name="Labrenz M."/>
            <person name="Spormann A.M."/>
            <person name="Op Den Camp H."/>
            <person name="Overmann J."/>
            <person name="Amann R."/>
            <person name="Jetten M.S.M."/>
            <person name="Mascher T."/>
            <person name="Medema M.H."/>
            <person name="Devos D.P."/>
            <person name="Kaster A.-K."/>
            <person name="Ovreas L."/>
            <person name="Rohde M."/>
            <person name="Galperin M.Y."/>
            <person name="Jogler C."/>
        </authorList>
    </citation>
    <scope>NUCLEOTIDE SEQUENCE [LARGE SCALE GENOMIC DNA]</scope>
    <source>
        <strain evidence="15 16">Pan14r</strain>
    </source>
</reference>
<dbReference type="SMART" id="SM00481">
    <property type="entry name" value="POLIIIAc"/>
    <property type="match status" value="1"/>
</dbReference>
<dbReference type="InterPro" id="IPR004365">
    <property type="entry name" value="NA-bd_OB_tRNA"/>
</dbReference>
<evidence type="ECO:0000313" key="16">
    <source>
        <dbReference type="Proteomes" id="UP000317238"/>
    </source>
</evidence>
<dbReference type="GO" id="GO:0006260">
    <property type="term" value="P:DNA replication"/>
    <property type="evidence" value="ECO:0007669"/>
    <property type="project" value="UniProtKB-KW"/>
</dbReference>
<dbReference type="InterPro" id="IPR004805">
    <property type="entry name" value="DnaE2/DnaE/PolC"/>
</dbReference>
<dbReference type="EC" id="2.7.7.7" evidence="3 13"/>
<keyword evidence="6 13" id="KW-0808">Transferase</keyword>
<evidence type="ECO:0000256" key="5">
    <source>
        <dbReference type="ARBA" id="ARBA00022490"/>
    </source>
</evidence>
<dbReference type="Pfam" id="PF07733">
    <property type="entry name" value="DNA_pol3_alpha"/>
    <property type="match status" value="1"/>
</dbReference>
<dbReference type="GO" id="GO:0005737">
    <property type="term" value="C:cytoplasm"/>
    <property type="evidence" value="ECO:0007669"/>
    <property type="project" value="UniProtKB-SubCell"/>
</dbReference>
<evidence type="ECO:0000256" key="13">
    <source>
        <dbReference type="HAMAP-Rule" id="MF_01902"/>
    </source>
</evidence>
<dbReference type="AlphaFoldDB" id="A0A5C5Y9H1"/>
<evidence type="ECO:0000256" key="6">
    <source>
        <dbReference type="ARBA" id="ARBA00022679"/>
    </source>
</evidence>
<comment type="similarity">
    <text evidence="2 13">Belongs to the DNA polymerase type-C family. DnaE2 subfamily.</text>
</comment>
<dbReference type="Pfam" id="PF01336">
    <property type="entry name" value="tRNA_anti-codon"/>
    <property type="match status" value="1"/>
</dbReference>
<evidence type="ECO:0000256" key="2">
    <source>
        <dbReference type="ARBA" id="ARBA00007391"/>
    </source>
</evidence>
<keyword evidence="10 13" id="KW-0239">DNA-directed DNA polymerase</keyword>
<dbReference type="EMBL" id="SJPL01000001">
    <property type="protein sequence ID" value="TWT72327.1"/>
    <property type="molecule type" value="Genomic_DNA"/>
</dbReference>
<dbReference type="Pfam" id="PF17657">
    <property type="entry name" value="DNA_pol3_finger"/>
    <property type="match status" value="1"/>
</dbReference>
<comment type="subcellular location">
    <subcellularLocation>
        <location evidence="1 13">Cytoplasm</location>
    </subcellularLocation>
</comment>
<dbReference type="SUPFAM" id="SSF89550">
    <property type="entry name" value="PHP domain-like"/>
    <property type="match status" value="1"/>
</dbReference>
<comment type="caution">
    <text evidence="15">The sequence shown here is derived from an EMBL/GenBank/DDBJ whole genome shotgun (WGS) entry which is preliminary data.</text>
</comment>
<evidence type="ECO:0000256" key="11">
    <source>
        <dbReference type="ARBA" id="ARBA00023204"/>
    </source>
</evidence>
<organism evidence="15 16">
    <name type="scientific">Crateriforma conspicua</name>
    <dbReference type="NCBI Taxonomy" id="2527996"/>
    <lineage>
        <taxon>Bacteria</taxon>
        <taxon>Pseudomonadati</taxon>
        <taxon>Planctomycetota</taxon>
        <taxon>Planctomycetia</taxon>
        <taxon>Planctomycetales</taxon>
        <taxon>Planctomycetaceae</taxon>
        <taxon>Crateriforma</taxon>
    </lineage>
</organism>
<dbReference type="CDD" id="cd04485">
    <property type="entry name" value="DnaE_OBF"/>
    <property type="match status" value="1"/>
</dbReference>
<dbReference type="GO" id="GO:0008408">
    <property type="term" value="F:3'-5' exonuclease activity"/>
    <property type="evidence" value="ECO:0007669"/>
    <property type="project" value="InterPro"/>
</dbReference>
<keyword evidence="11 13" id="KW-0234">DNA repair</keyword>
<dbReference type="InterPro" id="IPR004013">
    <property type="entry name" value="PHP_dom"/>
</dbReference>
<sequence length="1052" mass="117311">MSYVELHCRSNFSFLRAASHPDELVQQAAELGYAGIAITDRHSIAGVVRGFAPASELGIQYIVGAELHPVDAPSMVVWPTDRAAYGRLCRLLSRGRMRCEKGQCRLHWSDIVELNDGLLAGVLPDDPSSVWDDEAGSGENAGKRSGMTPQAMARLGRFMRTHFRDVFGDRGYLMAELHQGVDDDLRLQTLADLALRYDVPLVASGGVAYHTPDRMLMHDCVTAIRLGKTIAEIHADRYANSQRHLKSLARIRHLYREQPRAVSRTLEIAQRCQFRLSELRYEYPEEIAPSGMTMIEHLKRLTWEGAKQRWPGGVPDNVLASLKHEIQLIEELKYEAYFLTVWDMVRFARSRGILCQGRGSAANSSVCYCLGITAVDPGQGELLFERFISRERNEAPDIDVDFEHQRREEVLQYLYEKYGRDRAGMTATVTTYRGKSAIREVGKALGASADAIDTLAKLAGSYDRNPDLPDRCRQSGIDPDSELGRRWIHLVMTLIGFPRHLSQHVGGMVMTAGNLCELCVIENAAMPGRTVIQWDKDDLDELGILKVDVLSLGMLSAIRRAFELVHQHHGRDWNLANLPPDDPATYDMICRADTVGVFQIESRAQMSMLPRLKPKCYYDLVIEVAIVRPGPIQGNMVHPFLQARENPDAVVYPNDAIRKVLEKTLGVPIFQEQAMKLAVVAAGFTPGEADQLRRAMAAWRRPGIIDKFRIKLLQGMTANGLTGDFAEQVFRQIRGFGEYGFPESHAASFALLVYASAYLKCHYPAAFCAALLNSQPMGFYAPAQLIADARNHGVTVRPPDVNHSQIDATLEDAGQTVRLGLRSVRGLAIDHAERLIQRRPRTGYRSMADLTRQAGVGQAVITRLADADALQSICGDRRAALWQSLAQEQRPDATPLFASADDDEAVPESVTPMGDLQEVYADYEATGLSLKGHPIAFVRRELDAQRCVRSCDLPRLRDGRHVRVAGLVLMRQRPATAKGITFVTIEDETGPINLVMFADVWKREFRVAKGSNAWMVDGKLENRQNVIHVIVGNLTDLSEKVTGLTTKSRDFR</sequence>
<dbReference type="InterPro" id="IPR040982">
    <property type="entry name" value="DNA_pol3_finger"/>
</dbReference>
<evidence type="ECO:0000313" key="15">
    <source>
        <dbReference type="EMBL" id="TWT72327.1"/>
    </source>
</evidence>
<keyword evidence="8 13" id="KW-0235">DNA replication</keyword>
<evidence type="ECO:0000256" key="1">
    <source>
        <dbReference type="ARBA" id="ARBA00004496"/>
    </source>
</evidence>
<dbReference type="Gene3D" id="1.10.150.870">
    <property type="match status" value="1"/>
</dbReference>